<proteinExistence type="predicted"/>
<sequence length="191" mass="20870">MKSPHSFTRAFALASLMTSVSLAAHAEEIPLNSEASNEHFQTQVLAVDSAKHQVTIEGLDKRPVPFQLTDQAKALHNLKVGDKVDIRVTRSIDYVLDTDVNGKPAVSNDTWVNRASPDNLPGGEMYRTVKVTLKVTGVDVTNHQVALLHPDGSEQVVTVVDPKVQAKLKDFRAGQTVDAIHTEVLKVETSR</sequence>
<dbReference type="Proteomes" id="UP000250299">
    <property type="component" value="Chromosome"/>
</dbReference>
<dbReference type="RefSeq" id="WP_110963652.1">
    <property type="nucleotide sequence ID" value="NZ_CP029693.1"/>
</dbReference>
<gene>
    <name evidence="2" type="ORF">DKY63_08195</name>
</gene>
<dbReference type="EMBL" id="CP029693">
    <property type="protein sequence ID" value="AWY39882.1"/>
    <property type="molecule type" value="Genomic_DNA"/>
</dbReference>
<evidence type="ECO:0000313" key="3">
    <source>
        <dbReference type="Proteomes" id="UP000250299"/>
    </source>
</evidence>
<reference evidence="2 3" key="1">
    <citation type="submission" date="2018-05" db="EMBL/GenBank/DDBJ databases">
        <title>Whole genome sequence of Pseudomonas putida JBC17.</title>
        <authorList>
            <person name="Lee Y.H."/>
            <person name="David K."/>
        </authorList>
    </citation>
    <scope>NUCLEOTIDE SEQUENCE [LARGE SCALE GENOMIC DNA]</scope>
    <source>
        <strain evidence="2 3">JBC17</strain>
    </source>
</reference>
<feature type="chain" id="PRO_5016267347" evidence="1">
    <location>
        <begin position="27"/>
        <end position="191"/>
    </location>
</feature>
<dbReference type="OrthoDB" id="7012472at2"/>
<keyword evidence="1" id="KW-0732">Signal</keyword>
<organism evidence="2 3">
    <name type="scientific">Pseudomonas putida</name>
    <name type="common">Arthrobacter siderocapsulatus</name>
    <dbReference type="NCBI Taxonomy" id="303"/>
    <lineage>
        <taxon>Bacteria</taxon>
        <taxon>Pseudomonadati</taxon>
        <taxon>Pseudomonadota</taxon>
        <taxon>Gammaproteobacteria</taxon>
        <taxon>Pseudomonadales</taxon>
        <taxon>Pseudomonadaceae</taxon>
        <taxon>Pseudomonas</taxon>
    </lineage>
</organism>
<dbReference type="AlphaFoldDB" id="A0A2Z4RFU1"/>
<evidence type="ECO:0000256" key="1">
    <source>
        <dbReference type="SAM" id="SignalP"/>
    </source>
</evidence>
<evidence type="ECO:0000313" key="2">
    <source>
        <dbReference type="EMBL" id="AWY39882.1"/>
    </source>
</evidence>
<feature type="signal peptide" evidence="1">
    <location>
        <begin position="1"/>
        <end position="26"/>
    </location>
</feature>
<accession>A0A2Z4RFU1</accession>
<name>A0A2Z4RFU1_PSEPU</name>
<protein>
    <submittedName>
        <fullName evidence="2">Uncharacterized protein</fullName>
    </submittedName>
</protein>